<dbReference type="AlphaFoldDB" id="A0A542DDV1"/>
<evidence type="ECO:0000313" key="2">
    <source>
        <dbReference type="EMBL" id="TQJ01243.1"/>
    </source>
</evidence>
<reference evidence="2 3" key="1">
    <citation type="submission" date="2019-06" db="EMBL/GenBank/DDBJ databases">
        <title>Sequencing the genomes of 1000 actinobacteria strains.</title>
        <authorList>
            <person name="Klenk H.-P."/>
        </authorList>
    </citation>
    <scope>NUCLEOTIDE SEQUENCE [LARGE SCALE GENOMIC DNA]</scope>
    <source>
        <strain evidence="2 3">DSM 45679</strain>
    </source>
</reference>
<comment type="caution">
    <text evidence="2">The sequence shown here is derived from an EMBL/GenBank/DDBJ whole genome shotgun (WGS) entry which is preliminary data.</text>
</comment>
<evidence type="ECO:0000313" key="3">
    <source>
        <dbReference type="Proteomes" id="UP000320876"/>
    </source>
</evidence>
<proteinExistence type="predicted"/>
<dbReference type="RefSeq" id="WP_141996076.1">
    <property type="nucleotide sequence ID" value="NZ_VFML01000001.1"/>
</dbReference>
<evidence type="ECO:0000256" key="1">
    <source>
        <dbReference type="SAM" id="MobiDB-lite"/>
    </source>
</evidence>
<feature type="region of interest" description="Disordered" evidence="1">
    <location>
        <begin position="46"/>
        <end position="74"/>
    </location>
</feature>
<gene>
    <name evidence="2" type="ORF">FB471_0909</name>
</gene>
<dbReference type="OrthoDB" id="5241234at2"/>
<sequence>MKEVAGQVRWTPHRVERTLALGLDPTTRLPRTLAASQAGMIDQDRARAVSEPTAVLSDQQAAESGPTHRHQTGG</sequence>
<dbReference type="Proteomes" id="UP000320876">
    <property type="component" value="Unassembled WGS sequence"/>
</dbReference>
<accession>A0A542DDV1</accession>
<dbReference type="EMBL" id="VFML01000001">
    <property type="protein sequence ID" value="TQJ01243.1"/>
    <property type="molecule type" value="Genomic_DNA"/>
</dbReference>
<name>A0A542DDV1_AMYCI</name>
<organism evidence="2 3">
    <name type="scientific">Amycolatopsis cihanbeyliensis</name>
    <dbReference type="NCBI Taxonomy" id="1128664"/>
    <lineage>
        <taxon>Bacteria</taxon>
        <taxon>Bacillati</taxon>
        <taxon>Actinomycetota</taxon>
        <taxon>Actinomycetes</taxon>
        <taxon>Pseudonocardiales</taxon>
        <taxon>Pseudonocardiaceae</taxon>
        <taxon>Amycolatopsis</taxon>
    </lineage>
</organism>
<protein>
    <submittedName>
        <fullName evidence="2">Uncharacterized protein</fullName>
    </submittedName>
</protein>
<keyword evidence="3" id="KW-1185">Reference proteome</keyword>